<dbReference type="OrthoDB" id="9807535at2"/>
<dbReference type="PANTHER" id="PTHR35174">
    <property type="entry name" value="BLL7171 PROTEIN-RELATED"/>
    <property type="match status" value="1"/>
</dbReference>
<organism evidence="3 4">
    <name type="scientific">Alteriqipengyuania lutimaris</name>
    <dbReference type="NCBI Taxonomy" id="1538146"/>
    <lineage>
        <taxon>Bacteria</taxon>
        <taxon>Pseudomonadati</taxon>
        <taxon>Pseudomonadota</taxon>
        <taxon>Alphaproteobacteria</taxon>
        <taxon>Sphingomonadales</taxon>
        <taxon>Erythrobacteraceae</taxon>
        <taxon>Alteriqipengyuania</taxon>
    </lineage>
</organism>
<dbReference type="EMBL" id="QRBB01000002">
    <property type="protein sequence ID" value="RDS75751.1"/>
    <property type="molecule type" value="Genomic_DNA"/>
</dbReference>
<dbReference type="InterPro" id="IPR005545">
    <property type="entry name" value="YCII"/>
</dbReference>
<evidence type="ECO:0000256" key="1">
    <source>
        <dbReference type="ARBA" id="ARBA00007689"/>
    </source>
</evidence>
<evidence type="ECO:0000313" key="3">
    <source>
        <dbReference type="EMBL" id="RDS75751.1"/>
    </source>
</evidence>
<dbReference type="SUPFAM" id="SSF54909">
    <property type="entry name" value="Dimeric alpha+beta barrel"/>
    <property type="match status" value="1"/>
</dbReference>
<protein>
    <submittedName>
        <fullName evidence="3">YciI family protein</fullName>
    </submittedName>
</protein>
<dbReference type="InterPro" id="IPR011008">
    <property type="entry name" value="Dimeric_a/b-barrel"/>
</dbReference>
<dbReference type="Proteomes" id="UP000254101">
    <property type="component" value="Unassembled WGS sequence"/>
</dbReference>
<gene>
    <name evidence="3" type="ORF">DL238_13695</name>
</gene>
<dbReference type="AlphaFoldDB" id="A0A395LGK4"/>
<sequence length="117" mass="13066">MQYMLMIFEDESYYMGEDAAARLEETIAGHIKLAEELTASGVEFSGHRLKEAHSATTIRYENGGEGSLHDGPFAETHEELGGYYVIEAADHDEAVRWARKIPIPAKGSVEVRPVWPE</sequence>
<dbReference type="RefSeq" id="WP_115493019.1">
    <property type="nucleotide sequence ID" value="NZ_JACHWW010000002.1"/>
</dbReference>
<keyword evidence="4" id="KW-1185">Reference proteome</keyword>
<comment type="similarity">
    <text evidence="1">Belongs to the YciI family.</text>
</comment>
<name>A0A395LGK4_9SPHN</name>
<proteinExistence type="inferred from homology"/>
<accession>A0A395LGK4</accession>
<dbReference type="Gene3D" id="3.30.70.1060">
    <property type="entry name" value="Dimeric alpha+beta barrel"/>
    <property type="match status" value="1"/>
</dbReference>
<evidence type="ECO:0000259" key="2">
    <source>
        <dbReference type="Pfam" id="PF03795"/>
    </source>
</evidence>
<comment type="caution">
    <text evidence="3">The sequence shown here is derived from an EMBL/GenBank/DDBJ whole genome shotgun (WGS) entry which is preliminary data.</text>
</comment>
<feature type="domain" description="YCII-related" evidence="2">
    <location>
        <begin position="1"/>
        <end position="116"/>
    </location>
</feature>
<dbReference type="PANTHER" id="PTHR35174:SF3">
    <property type="entry name" value="BLL7171 PROTEIN"/>
    <property type="match status" value="1"/>
</dbReference>
<dbReference type="Pfam" id="PF03795">
    <property type="entry name" value="YCII"/>
    <property type="match status" value="1"/>
</dbReference>
<reference evidence="3 4" key="1">
    <citation type="submission" date="2018-07" db="EMBL/GenBank/DDBJ databases">
        <title>Erythrobacter nanhaiensis sp. nov., a novel member of the genus Erythrobacter isolated from the South China Sea.</title>
        <authorList>
            <person name="Chen X."/>
            <person name="Liu J."/>
        </authorList>
    </citation>
    <scope>NUCLEOTIDE SEQUENCE [LARGE SCALE GENOMIC DNA]</scope>
    <source>
        <strain evidence="3 4">S-5</strain>
    </source>
</reference>
<evidence type="ECO:0000313" key="4">
    <source>
        <dbReference type="Proteomes" id="UP000254101"/>
    </source>
</evidence>